<dbReference type="InterPro" id="IPR013096">
    <property type="entry name" value="Cupin_2"/>
</dbReference>
<dbReference type="PANTHER" id="PTHR46797:SF19">
    <property type="entry name" value="BLL2473 PROTEIN"/>
    <property type="match status" value="1"/>
</dbReference>
<dbReference type="InterPro" id="IPR010982">
    <property type="entry name" value="Lambda_DNA-bd_dom_sf"/>
</dbReference>
<keyword evidence="1" id="KW-0238">DNA-binding</keyword>
<dbReference type="PANTHER" id="PTHR46797">
    <property type="entry name" value="HTH-TYPE TRANSCRIPTIONAL REGULATOR"/>
    <property type="match status" value="1"/>
</dbReference>
<dbReference type="RefSeq" id="WP_078683408.1">
    <property type="nucleotide sequence ID" value="NZ_FUYA01000001.1"/>
</dbReference>
<dbReference type="OrthoDB" id="5343295at2"/>
<evidence type="ECO:0000256" key="1">
    <source>
        <dbReference type="ARBA" id="ARBA00023125"/>
    </source>
</evidence>
<name>A0A1T4VDY5_9BACT</name>
<dbReference type="SUPFAM" id="SSF51182">
    <property type="entry name" value="RmlC-like cupins"/>
    <property type="match status" value="1"/>
</dbReference>
<dbReference type="Pfam" id="PF01381">
    <property type="entry name" value="HTH_3"/>
    <property type="match status" value="1"/>
</dbReference>
<evidence type="ECO:0000313" key="4">
    <source>
        <dbReference type="Proteomes" id="UP000189733"/>
    </source>
</evidence>
<gene>
    <name evidence="3" type="ORF">SAMN02745702_00077</name>
</gene>
<evidence type="ECO:0000313" key="3">
    <source>
        <dbReference type="EMBL" id="SKA63093.1"/>
    </source>
</evidence>
<keyword evidence="4" id="KW-1185">Reference proteome</keyword>
<dbReference type="Proteomes" id="UP000189733">
    <property type="component" value="Unassembled WGS sequence"/>
</dbReference>
<dbReference type="CDD" id="cd00093">
    <property type="entry name" value="HTH_XRE"/>
    <property type="match status" value="1"/>
</dbReference>
<dbReference type="GO" id="GO:0003700">
    <property type="term" value="F:DNA-binding transcription factor activity"/>
    <property type="evidence" value="ECO:0007669"/>
    <property type="project" value="TreeGrafter"/>
</dbReference>
<dbReference type="STRING" id="1121442.SAMN02745702_00077"/>
<evidence type="ECO:0000259" key="2">
    <source>
        <dbReference type="PROSITE" id="PS50943"/>
    </source>
</evidence>
<dbReference type="InterPro" id="IPR014710">
    <property type="entry name" value="RmlC-like_jellyroll"/>
</dbReference>
<dbReference type="Gene3D" id="2.60.120.10">
    <property type="entry name" value="Jelly Rolls"/>
    <property type="match status" value="1"/>
</dbReference>
<sequence>MGTQKRGARIRMYRERQGLTVAELAERSGMSSEYISSVEAGEIQPALGVMVKLARTLGTRLGTFMDDELTPDPLITRLKDRTSETVGHSGSSPSTDMVYHHLGRGKADRSMEPFFIRLEPQDNDGELSSHEGEEFIIVVSGEVMLRYGKETHILRAGDSMYYNSVVPHHVSAYGDSAAEIHAVIYVPA</sequence>
<dbReference type="SUPFAM" id="SSF47413">
    <property type="entry name" value="lambda repressor-like DNA-binding domains"/>
    <property type="match status" value="1"/>
</dbReference>
<dbReference type="GO" id="GO:0003677">
    <property type="term" value="F:DNA binding"/>
    <property type="evidence" value="ECO:0007669"/>
    <property type="project" value="UniProtKB-KW"/>
</dbReference>
<dbReference type="EMBL" id="FUYA01000001">
    <property type="protein sequence ID" value="SKA63093.1"/>
    <property type="molecule type" value="Genomic_DNA"/>
</dbReference>
<dbReference type="GO" id="GO:0005829">
    <property type="term" value="C:cytosol"/>
    <property type="evidence" value="ECO:0007669"/>
    <property type="project" value="TreeGrafter"/>
</dbReference>
<dbReference type="CDD" id="cd02209">
    <property type="entry name" value="cupin_XRE_C"/>
    <property type="match status" value="1"/>
</dbReference>
<feature type="domain" description="HTH cro/C1-type" evidence="2">
    <location>
        <begin position="10"/>
        <end position="64"/>
    </location>
</feature>
<dbReference type="InterPro" id="IPR050807">
    <property type="entry name" value="TransReg_Diox_bact_type"/>
</dbReference>
<protein>
    <submittedName>
        <fullName evidence="3">Transcriptional regulator, XRE family with cupin sensor</fullName>
    </submittedName>
</protein>
<dbReference type="InterPro" id="IPR011051">
    <property type="entry name" value="RmlC_Cupin_sf"/>
</dbReference>
<proteinExistence type="predicted"/>
<dbReference type="Pfam" id="PF07883">
    <property type="entry name" value="Cupin_2"/>
    <property type="match status" value="1"/>
</dbReference>
<organism evidence="3 4">
    <name type="scientific">Desulfobaculum bizertense DSM 18034</name>
    <dbReference type="NCBI Taxonomy" id="1121442"/>
    <lineage>
        <taxon>Bacteria</taxon>
        <taxon>Pseudomonadati</taxon>
        <taxon>Thermodesulfobacteriota</taxon>
        <taxon>Desulfovibrionia</taxon>
        <taxon>Desulfovibrionales</taxon>
        <taxon>Desulfovibrionaceae</taxon>
        <taxon>Desulfobaculum</taxon>
    </lineage>
</organism>
<accession>A0A1T4VDY5</accession>
<dbReference type="InterPro" id="IPR001387">
    <property type="entry name" value="Cro/C1-type_HTH"/>
</dbReference>
<dbReference type="PROSITE" id="PS50943">
    <property type="entry name" value="HTH_CROC1"/>
    <property type="match status" value="1"/>
</dbReference>
<dbReference type="Gene3D" id="1.10.260.40">
    <property type="entry name" value="lambda repressor-like DNA-binding domains"/>
    <property type="match status" value="1"/>
</dbReference>
<dbReference type="SMART" id="SM00530">
    <property type="entry name" value="HTH_XRE"/>
    <property type="match status" value="1"/>
</dbReference>
<reference evidence="3 4" key="1">
    <citation type="submission" date="2017-02" db="EMBL/GenBank/DDBJ databases">
        <authorList>
            <person name="Peterson S.W."/>
        </authorList>
    </citation>
    <scope>NUCLEOTIDE SEQUENCE [LARGE SCALE GENOMIC DNA]</scope>
    <source>
        <strain evidence="3 4">DSM 18034</strain>
    </source>
</reference>
<dbReference type="AlphaFoldDB" id="A0A1T4VDY5"/>